<dbReference type="EMBL" id="LAVV01015491">
    <property type="protein sequence ID" value="KNZ43851.1"/>
    <property type="molecule type" value="Genomic_DNA"/>
</dbReference>
<reference evidence="2 3" key="1">
    <citation type="submission" date="2015-08" db="EMBL/GenBank/DDBJ databases">
        <title>Next Generation Sequencing and Analysis of the Genome of Puccinia sorghi L Schw, the Causal Agent of Maize Common Rust.</title>
        <authorList>
            <person name="Rochi L."/>
            <person name="Burguener G."/>
            <person name="Darino M."/>
            <person name="Turjanski A."/>
            <person name="Kreff E."/>
            <person name="Dieguez M.J."/>
            <person name="Sacco F."/>
        </authorList>
    </citation>
    <scope>NUCLEOTIDE SEQUENCE [LARGE SCALE GENOMIC DNA]</scope>
    <source>
        <strain evidence="2 3">RO10H11247</strain>
    </source>
</reference>
<sequence length="83" mass="9782">MNPDFGNSEEVYNLTYGRWFYPYFYSPMISDLINFVKLNFSFNLNNPFKPFDKITDVLPELSCESNIFLAQIHSHKGARIHIN</sequence>
<organism evidence="2 3">
    <name type="scientific">Puccinia sorghi</name>
    <dbReference type="NCBI Taxonomy" id="27349"/>
    <lineage>
        <taxon>Eukaryota</taxon>
        <taxon>Fungi</taxon>
        <taxon>Dikarya</taxon>
        <taxon>Basidiomycota</taxon>
        <taxon>Pucciniomycotina</taxon>
        <taxon>Pucciniomycetes</taxon>
        <taxon>Pucciniales</taxon>
        <taxon>Pucciniaceae</taxon>
        <taxon>Puccinia</taxon>
    </lineage>
</organism>
<accession>A0A0L6U5S2</accession>
<evidence type="ECO:0000259" key="1">
    <source>
        <dbReference type="Pfam" id="PF17846"/>
    </source>
</evidence>
<gene>
    <name evidence="2" type="ORF">VP01_979g3</name>
</gene>
<dbReference type="STRING" id="27349.A0A0L6U5S2"/>
<dbReference type="AlphaFoldDB" id="A0A0L6U5S2"/>
<evidence type="ECO:0000313" key="3">
    <source>
        <dbReference type="Proteomes" id="UP000037035"/>
    </source>
</evidence>
<comment type="caution">
    <text evidence="2">The sequence shown here is derived from an EMBL/GenBank/DDBJ whole genome shotgun (WGS) entry which is preliminary data.</text>
</comment>
<evidence type="ECO:0000313" key="2">
    <source>
        <dbReference type="EMBL" id="KNZ43851.1"/>
    </source>
</evidence>
<dbReference type="VEuPathDB" id="FungiDB:VP01_979g3"/>
<dbReference type="Pfam" id="PF17846">
    <property type="entry name" value="XRN_M"/>
    <property type="match status" value="1"/>
</dbReference>
<dbReference type="Proteomes" id="UP000037035">
    <property type="component" value="Unassembled WGS sequence"/>
</dbReference>
<protein>
    <recommendedName>
        <fullName evidence="1">Xrn1 helical domain-containing protein</fullName>
    </recommendedName>
</protein>
<dbReference type="OrthoDB" id="372487at2759"/>
<proteinExistence type="predicted"/>
<keyword evidence="3" id="KW-1185">Reference proteome</keyword>
<feature type="domain" description="Xrn1 helical" evidence="1">
    <location>
        <begin position="18"/>
        <end position="63"/>
    </location>
</feature>
<dbReference type="InterPro" id="IPR041412">
    <property type="entry name" value="Xrn1_helical"/>
</dbReference>
<name>A0A0L6U5S2_9BASI</name>